<dbReference type="InterPro" id="IPR005630">
    <property type="entry name" value="Terpene_synthase_metal-bd"/>
</dbReference>
<feature type="domain" description="Terpene synthase metal-binding" evidence="5">
    <location>
        <begin position="471"/>
        <end position="705"/>
    </location>
</feature>
<evidence type="ECO:0000259" key="5">
    <source>
        <dbReference type="Pfam" id="PF03936"/>
    </source>
</evidence>
<dbReference type="Proteomes" id="UP001652623">
    <property type="component" value="Chromosome 1"/>
</dbReference>
<evidence type="ECO:0000256" key="3">
    <source>
        <dbReference type="ARBA" id="ARBA00022842"/>
    </source>
</evidence>
<dbReference type="SFLD" id="SFLDG01014">
    <property type="entry name" value="Terpene_Cyclase_Like_1_N-term"/>
    <property type="match status" value="1"/>
</dbReference>
<name>A0ABM3I5X8_ZIZJJ</name>
<dbReference type="Pfam" id="PF03936">
    <property type="entry name" value="Terpene_synth_C"/>
    <property type="match status" value="1"/>
</dbReference>
<reference evidence="7" key="1">
    <citation type="submission" date="2025-08" db="UniProtKB">
        <authorList>
            <consortium name="RefSeq"/>
        </authorList>
    </citation>
    <scope>IDENTIFICATION</scope>
    <source>
        <tissue evidence="7">Seedling</tissue>
    </source>
</reference>
<dbReference type="GeneID" id="107408663"/>
<feature type="domain" description="Terpene synthase N-terminal" evidence="4">
    <location>
        <begin position="210"/>
        <end position="401"/>
    </location>
</feature>
<evidence type="ECO:0000313" key="7">
    <source>
        <dbReference type="RefSeq" id="XP_048321252.1"/>
    </source>
</evidence>
<dbReference type="PANTHER" id="PTHR31739">
    <property type="entry name" value="ENT-COPALYL DIPHOSPHATE SYNTHASE, CHLOROPLASTIC"/>
    <property type="match status" value="1"/>
</dbReference>
<dbReference type="InterPro" id="IPR001906">
    <property type="entry name" value="Terpene_synth_N"/>
</dbReference>
<organism evidence="6 7">
    <name type="scientific">Ziziphus jujuba</name>
    <name type="common">Chinese jujube</name>
    <name type="synonym">Ziziphus sativa</name>
    <dbReference type="NCBI Taxonomy" id="326968"/>
    <lineage>
        <taxon>Eukaryota</taxon>
        <taxon>Viridiplantae</taxon>
        <taxon>Streptophyta</taxon>
        <taxon>Embryophyta</taxon>
        <taxon>Tracheophyta</taxon>
        <taxon>Spermatophyta</taxon>
        <taxon>Magnoliopsida</taxon>
        <taxon>eudicotyledons</taxon>
        <taxon>Gunneridae</taxon>
        <taxon>Pentapetalae</taxon>
        <taxon>rosids</taxon>
        <taxon>fabids</taxon>
        <taxon>Rosales</taxon>
        <taxon>Rhamnaceae</taxon>
        <taxon>Paliureae</taxon>
        <taxon>Ziziphus</taxon>
    </lineage>
</organism>
<dbReference type="InterPro" id="IPR008949">
    <property type="entry name" value="Isoprenoid_synthase_dom_sf"/>
</dbReference>
<dbReference type="InterPro" id="IPR008930">
    <property type="entry name" value="Terpenoid_cyclase/PrenylTrfase"/>
</dbReference>
<dbReference type="InterPro" id="IPR036965">
    <property type="entry name" value="Terpene_synth_N_sf"/>
</dbReference>
<sequence length="825" mass="95180">MQSAAISSVETQVKTIKEMMFSENIDPYQFVSPSAYDTAWLAIIPDSHHQNMKPMFQNCLNWVLNNQKQQGFWGECDSHGMPSIECLIATLACIIALKKWDVGSEMIDKGMDFVHSNSEKFLSEIKDNCPRTLAIVLPAMFELSKKVGLKIELEEIAIADIFCQRQRILDTEQAVDDYNYPPLLSFLEALPSEYEIDEEDITKNLSGDGSLFHSPSATSFAFMATGNKHCLSYLQSLVQRCPNGVPTMYPMDEELIKLCVINHLHRLGLAEYFVTETERVLEQVYKNYKNHESWAKPSNLVSAQLLKDSLAFRLLRMHGYNVLPWSMRWSICDEKIKALVQNNLEFFCSVMLNIYRATDLMFSGEYELQESRSFSRNLLEKSILTGAADQNSFRKLIEHELSLPWMARLDHLDHRLWIEANENNALWKGKVFFQRLSSHYNDKLIHLAMQNYEFKQSIYKDELEELRRWSKDLGLTHMGFGREKTTYCYFAAAAACTSLPYDSDVRKMVAKSAIIVTVADDFFDMKGSLSDLNCLTEAVQRWDDKRLSGLSKKIFNALDNIVQEMSMKYYKQHGSDITNNLRDIWYETFDSWMTESNWSRSEYIPSIDEYLQTGMISIAAHTIVLPPSCFLTPSLPESKLRPFQYENITKLLMVIARLLNDMQSYQKEKCEGKINSILLCLQNNPEADMEGTIEYVKEIVEKKKMEFIEQVLMDGFNDLPKACRQFHLSCLKTFQMFFHSSNRFDSNTEMIEDINKAIYKPLSLPSQPTKKCCPTINCHFGGPFLKYNYVRITSVPRQLSGINNASRNGFWNMAISPPKFSFGFI</sequence>
<keyword evidence="6" id="KW-1185">Reference proteome</keyword>
<dbReference type="Gene3D" id="1.50.10.130">
    <property type="entry name" value="Terpene synthase, N-terminal domain"/>
    <property type="match status" value="1"/>
</dbReference>
<evidence type="ECO:0000259" key="4">
    <source>
        <dbReference type="Pfam" id="PF01397"/>
    </source>
</evidence>
<dbReference type="InterPro" id="IPR050148">
    <property type="entry name" value="Terpene_synthase-like"/>
</dbReference>
<protein>
    <submittedName>
        <fullName evidence="7">(E,E)-geranyllinalool synthase</fullName>
    </submittedName>
</protein>
<proteinExistence type="predicted"/>
<accession>A0ABM3I5X8</accession>
<gene>
    <name evidence="7" type="primary">LOC107408663</name>
</gene>
<comment type="cofactor">
    <cofactor evidence="1">
        <name>Mg(2+)</name>
        <dbReference type="ChEBI" id="CHEBI:18420"/>
    </cofactor>
</comment>
<dbReference type="Gene3D" id="1.10.600.10">
    <property type="entry name" value="Farnesyl Diphosphate Synthase"/>
    <property type="match status" value="1"/>
</dbReference>
<keyword evidence="3" id="KW-0460">Magnesium</keyword>
<dbReference type="SUPFAM" id="SSF48576">
    <property type="entry name" value="Terpenoid synthases"/>
    <property type="match status" value="1"/>
</dbReference>
<dbReference type="PANTHER" id="PTHR31739:SF25">
    <property type="entry name" value="(E,E)-GERANYLLINALOOL SYNTHASE"/>
    <property type="match status" value="1"/>
</dbReference>
<evidence type="ECO:0000313" key="6">
    <source>
        <dbReference type="Proteomes" id="UP001652623"/>
    </source>
</evidence>
<dbReference type="RefSeq" id="XP_048321252.1">
    <property type="nucleotide sequence ID" value="XM_048465295.2"/>
</dbReference>
<evidence type="ECO:0000256" key="1">
    <source>
        <dbReference type="ARBA" id="ARBA00001946"/>
    </source>
</evidence>
<evidence type="ECO:0000256" key="2">
    <source>
        <dbReference type="ARBA" id="ARBA00022723"/>
    </source>
</evidence>
<dbReference type="SUPFAM" id="SSF48239">
    <property type="entry name" value="Terpenoid cyclases/Protein prenyltransferases"/>
    <property type="match status" value="2"/>
</dbReference>
<dbReference type="Gene3D" id="1.50.10.160">
    <property type="match status" value="1"/>
</dbReference>
<dbReference type="Pfam" id="PF01397">
    <property type="entry name" value="Terpene_synth"/>
    <property type="match status" value="1"/>
</dbReference>
<keyword evidence="2" id="KW-0479">Metal-binding</keyword>